<proteinExistence type="predicted"/>
<name>D6WK02_TRICA</name>
<accession>D6WK02</accession>
<gene>
    <name evidence="1" type="primary">GLEAN_14064</name>
    <name evidence="1" type="ORF">TcasGA2_TC014064</name>
</gene>
<dbReference type="AlphaFoldDB" id="D6WK02"/>
<evidence type="ECO:0000313" key="2">
    <source>
        <dbReference type="Proteomes" id="UP000007266"/>
    </source>
</evidence>
<protein>
    <submittedName>
        <fullName evidence="1">Uncharacterized protein</fullName>
    </submittedName>
</protein>
<dbReference type="HOGENOM" id="CLU_2226558_0_0_1"/>
<reference evidence="1 2" key="2">
    <citation type="journal article" date="2010" name="Nucleic Acids Res.">
        <title>BeetleBase in 2010: revisions to provide comprehensive genomic information for Tribolium castaneum.</title>
        <authorList>
            <person name="Kim H.S."/>
            <person name="Murphy T."/>
            <person name="Xia J."/>
            <person name="Caragea D."/>
            <person name="Park Y."/>
            <person name="Beeman R.W."/>
            <person name="Lorenzen M.D."/>
            <person name="Butcher S."/>
            <person name="Manak J.R."/>
            <person name="Brown S.J."/>
        </authorList>
    </citation>
    <scope>GENOME REANNOTATION</scope>
    <source>
        <strain evidence="1 2">Georgia GA2</strain>
    </source>
</reference>
<sequence>MYFLFFLNQKRLKCRRELYHSSGEKTEFAESRRGILRKSFRFDELSNRIIVSSSIAHLKSPYVWGISSKDDVKEELTIGSRCDRRGGDDDDKLLIRLWTESDSFQT</sequence>
<dbReference type="InParanoid" id="D6WK02"/>
<evidence type="ECO:0000313" key="1">
    <source>
        <dbReference type="EMBL" id="EFA03928.1"/>
    </source>
</evidence>
<keyword evidence="2" id="KW-1185">Reference proteome</keyword>
<dbReference type="EMBL" id="KQ971342">
    <property type="protein sequence ID" value="EFA03928.1"/>
    <property type="molecule type" value="Genomic_DNA"/>
</dbReference>
<organism evidence="1 2">
    <name type="scientific">Tribolium castaneum</name>
    <name type="common">Red flour beetle</name>
    <dbReference type="NCBI Taxonomy" id="7070"/>
    <lineage>
        <taxon>Eukaryota</taxon>
        <taxon>Metazoa</taxon>
        <taxon>Ecdysozoa</taxon>
        <taxon>Arthropoda</taxon>
        <taxon>Hexapoda</taxon>
        <taxon>Insecta</taxon>
        <taxon>Pterygota</taxon>
        <taxon>Neoptera</taxon>
        <taxon>Endopterygota</taxon>
        <taxon>Coleoptera</taxon>
        <taxon>Polyphaga</taxon>
        <taxon>Cucujiformia</taxon>
        <taxon>Tenebrionidae</taxon>
        <taxon>Tenebrionidae incertae sedis</taxon>
        <taxon>Tribolium</taxon>
    </lineage>
</organism>
<reference evidence="1 2" key="1">
    <citation type="journal article" date="2008" name="Nature">
        <title>The genome of the model beetle and pest Tribolium castaneum.</title>
        <authorList>
            <consortium name="Tribolium Genome Sequencing Consortium"/>
            <person name="Richards S."/>
            <person name="Gibbs R.A."/>
            <person name="Weinstock G.M."/>
            <person name="Brown S.J."/>
            <person name="Denell R."/>
            <person name="Beeman R.W."/>
            <person name="Gibbs R."/>
            <person name="Beeman R.W."/>
            <person name="Brown S.J."/>
            <person name="Bucher G."/>
            <person name="Friedrich M."/>
            <person name="Grimmelikhuijzen C.J."/>
            <person name="Klingler M."/>
            <person name="Lorenzen M."/>
            <person name="Richards S."/>
            <person name="Roth S."/>
            <person name="Schroder R."/>
            <person name="Tautz D."/>
            <person name="Zdobnov E.M."/>
            <person name="Muzny D."/>
            <person name="Gibbs R.A."/>
            <person name="Weinstock G.M."/>
            <person name="Attaway T."/>
            <person name="Bell S."/>
            <person name="Buhay C.J."/>
            <person name="Chandrabose M.N."/>
            <person name="Chavez D."/>
            <person name="Clerk-Blankenburg K.P."/>
            <person name="Cree A."/>
            <person name="Dao M."/>
            <person name="Davis C."/>
            <person name="Chacko J."/>
            <person name="Dinh H."/>
            <person name="Dugan-Rocha S."/>
            <person name="Fowler G."/>
            <person name="Garner T.T."/>
            <person name="Garnes J."/>
            <person name="Gnirke A."/>
            <person name="Hawes A."/>
            <person name="Hernandez J."/>
            <person name="Hines S."/>
            <person name="Holder M."/>
            <person name="Hume J."/>
            <person name="Jhangiani S.N."/>
            <person name="Joshi V."/>
            <person name="Khan Z.M."/>
            <person name="Jackson L."/>
            <person name="Kovar C."/>
            <person name="Kowis A."/>
            <person name="Lee S."/>
            <person name="Lewis L.R."/>
            <person name="Margolis J."/>
            <person name="Morgan M."/>
            <person name="Nazareth L.V."/>
            <person name="Nguyen N."/>
            <person name="Okwuonu G."/>
            <person name="Parker D."/>
            <person name="Richards S."/>
            <person name="Ruiz S.J."/>
            <person name="Santibanez J."/>
            <person name="Savard J."/>
            <person name="Scherer S.E."/>
            <person name="Schneider B."/>
            <person name="Sodergren E."/>
            <person name="Tautz D."/>
            <person name="Vattahil S."/>
            <person name="Villasana D."/>
            <person name="White C.S."/>
            <person name="Wright R."/>
            <person name="Park Y."/>
            <person name="Beeman R.W."/>
            <person name="Lord J."/>
            <person name="Oppert B."/>
            <person name="Lorenzen M."/>
            <person name="Brown S."/>
            <person name="Wang L."/>
            <person name="Savard J."/>
            <person name="Tautz D."/>
            <person name="Richards S."/>
            <person name="Weinstock G."/>
            <person name="Gibbs R.A."/>
            <person name="Liu Y."/>
            <person name="Worley K."/>
            <person name="Weinstock G."/>
            <person name="Elsik C.G."/>
            <person name="Reese J.T."/>
            <person name="Elhaik E."/>
            <person name="Landan G."/>
            <person name="Graur D."/>
            <person name="Arensburger P."/>
            <person name="Atkinson P."/>
            <person name="Beeman R.W."/>
            <person name="Beidler J."/>
            <person name="Brown S.J."/>
            <person name="Demuth J.P."/>
            <person name="Drury D.W."/>
            <person name="Du Y.Z."/>
            <person name="Fujiwara H."/>
            <person name="Lorenzen M."/>
            <person name="Maselli V."/>
            <person name="Osanai M."/>
            <person name="Park Y."/>
            <person name="Robertson H.M."/>
            <person name="Tu Z."/>
            <person name="Wang J.J."/>
            <person name="Wang S."/>
            <person name="Richards S."/>
            <person name="Song H."/>
            <person name="Zhang L."/>
            <person name="Sodergren E."/>
            <person name="Werner D."/>
            <person name="Stanke M."/>
            <person name="Morgenstern B."/>
            <person name="Solovyev V."/>
            <person name="Kosarev P."/>
            <person name="Brown G."/>
            <person name="Chen H.C."/>
            <person name="Ermolaeva O."/>
            <person name="Hlavina W."/>
            <person name="Kapustin Y."/>
            <person name="Kiryutin B."/>
            <person name="Kitts P."/>
            <person name="Maglott D."/>
            <person name="Pruitt K."/>
            <person name="Sapojnikov V."/>
            <person name="Souvorov A."/>
            <person name="Mackey A.J."/>
            <person name="Waterhouse R.M."/>
            <person name="Wyder S."/>
            <person name="Zdobnov E.M."/>
            <person name="Zdobnov E.M."/>
            <person name="Wyder S."/>
            <person name="Kriventseva E.V."/>
            <person name="Kadowaki T."/>
            <person name="Bork P."/>
            <person name="Aranda M."/>
            <person name="Bao R."/>
            <person name="Beermann A."/>
            <person name="Berns N."/>
            <person name="Bolognesi R."/>
            <person name="Bonneton F."/>
            <person name="Bopp D."/>
            <person name="Brown S.J."/>
            <person name="Bucher G."/>
            <person name="Butts T."/>
            <person name="Chaumot A."/>
            <person name="Denell R.E."/>
            <person name="Ferrier D.E."/>
            <person name="Friedrich M."/>
            <person name="Gordon C.M."/>
            <person name="Jindra M."/>
            <person name="Klingler M."/>
            <person name="Lan Q."/>
            <person name="Lattorff H.M."/>
            <person name="Laudet V."/>
            <person name="von Levetsow C."/>
            <person name="Liu Z."/>
            <person name="Lutz R."/>
            <person name="Lynch J.A."/>
            <person name="da Fonseca R.N."/>
            <person name="Posnien N."/>
            <person name="Reuter R."/>
            <person name="Roth S."/>
            <person name="Savard J."/>
            <person name="Schinko J.B."/>
            <person name="Schmitt C."/>
            <person name="Schoppmeier M."/>
            <person name="Schroder R."/>
            <person name="Shippy T.D."/>
            <person name="Simonnet F."/>
            <person name="Marques-Souza H."/>
            <person name="Tautz D."/>
            <person name="Tomoyasu Y."/>
            <person name="Trauner J."/>
            <person name="Van der Zee M."/>
            <person name="Vervoort M."/>
            <person name="Wittkopp N."/>
            <person name="Wimmer E.A."/>
            <person name="Yang X."/>
            <person name="Jones A.K."/>
            <person name="Sattelle D.B."/>
            <person name="Ebert P.R."/>
            <person name="Nelson D."/>
            <person name="Scott J.G."/>
            <person name="Beeman R.W."/>
            <person name="Muthukrishnan S."/>
            <person name="Kramer K.J."/>
            <person name="Arakane Y."/>
            <person name="Beeman R.W."/>
            <person name="Zhu Q."/>
            <person name="Hogenkamp D."/>
            <person name="Dixit R."/>
            <person name="Oppert B."/>
            <person name="Jiang H."/>
            <person name="Zou Z."/>
            <person name="Marshall J."/>
            <person name="Elpidina E."/>
            <person name="Vinokurov K."/>
            <person name="Oppert C."/>
            <person name="Zou Z."/>
            <person name="Evans J."/>
            <person name="Lu Z."/>
            <person name="Zhao P."/>
            <person name="Sumathipala N."/>
            <person name="Altincicek B."/>
            <person name="Vilcinskas A."/>
            <person name="Williams M."/>
            <person name="Hultmark D."/>
            <person name="Hetru C."/>
            <person name="Jiang H."/>
            <person name="Grimmelikhuijzen C.J."/>
            <person name="Hauser F."/>
            <person name="Cazzamali G."/>
            <person name="Williamson M."/>
            <person name="Park Y."/>
            <person name="Li B."/>
            <person name="Tanaka Y."/>
            <person name="Predel R."/>
            <person name="Neupert S."/>
            <person name="Schachtner J."/>
            <person name="Verleyen P."/>
            <person name="Raible F."/>
            <person name="Bork P."/>
            <person name="Friedrich M."/>
            <person name="Walden K.K."/>
            <person name="Robertson H.M."/>
            <person name="Angeli S."/>
            <person name="Foret S."/>
            <person name="Bucher G."/>
            <person name="Schuetz S."/>
            <person name="Maleszka R."/>
            <person name="Wimmer E.A."/>
            <person name="Beeman R.W."/>
            <person name="Lorenzen M."/>
            <person name="Tomoyasu Y."/>
            <person name="Miller S.C."/>
            <person name="Grossmann D."/>
            <person name="Bucher G."/>
        </authorList>
    </citation>
    <scope>NUCLEOTIDE SEQUENCE [LARGE SCALE GENOMIC DNA]</scope>
    <source>
        <strain evidence="1 2">Georgia GA2</strain>
    </source>
</reference>
<dbReference type="Proteomes" id="UP000007266">
    <property type="component" value="Linkage group 5"/>
</dbReference>